<comment type="caution">
    <text evidence="1">The sequence shown here is derived from an EMBL/GenBank/DDBJ whole genome shotgun (WGS) entry which is preliminary data.</text>
</comment>
<protein>
    <submittedName>
        <fullName evidence="1">Uncharacterized protein</fullName>
    </submittedName>
</protein>
<organism evidence="1 2">
    <name type="scientific">Nocardia albiluteola</name>
    <dbReference type="NCBI Taxonomy" id="2842303"/>
    <lineage>
        <taxon>Bacteria</taxon>
        <taxon>Bacillati</taxon>
        <taxon>Actinomycetota</taxon>
        <taxon>Actinomycetes</taxon>
        <taxon>Mycobacteriales</taxon>
        <taxon>Nocardiaceae</taxon>
        <taxon>Nocardia</taxon>
    </lineage>
</organism>
<gene>
    <name evidence="1" type="ORF">KO481_36450</name>
</gene>
<sequence>MSNQPKLDIEFHDHLLPRVTAGRYQVDIRQVLKDDAGEIDREDKLPTLAHEFEIRAVQFVLDPGSVQAVYPARGAADDFSSALPHITLDRAILPWEREPKFSRVEARPPWLALLVFAEGELPDDPSALGETVPRKVKDIVGNLETGMIGSSAPGVAGPRIALAQLPPETPDSNCQTIDVPVETLRGVLPREAELYYLAHARYVSAAAQRANGEILTEGEFGVLTANRFPHDTGSYAVHLVSLEGHDRWLKDTVDSPATAVRLAVLHSWSFVHDPALSLDAANLLRNLIEPGNRDSENLALRLFPRNGSGGTRSQDAYVAERLRLGYVPVPQRAMSGDFGFAWYRGPATPVTAPEVPYSPNHHTTADHALIYEPDHGLFDVSYASAWTLGRTIALADPTYTAEITRARRELSSRAVALMAMATDQGRTLDTADGPGMGWLRTLADSSRLVTDALAAPRAELTAEDEAALLTELSRPAPDGRMGRALARGLLTQAAPQAALRAVADTRTGGMPQWLELLGLLRGIPFSYLVPDPRILPPESLRLFRIDAAWIDALVDGAASVGLHTSLDLRLDDTLRAATTARRSGSTPQAGLLIRSALVPAWPDIRITATSPKGPVSELRRDQPAPDTLLVLFDDVPDTVVLREPAEGIHFGVDGDRINLRELRHDQETLLGESLKNRWFPRTGSVRDHLRTNGTPGVLDLLGARGLIPALTTELNDMIGSNPLRTAQFALQMVNAPIEQQLLPSRTRGEQP</sequence>
<name>A0ABS6B9P3_9NOCA</name>
<accession>A0ABS6B9P3</accession>
<evidence type="ECO:0000313" key="1">
    <source>
        <dbReference type="EMBL" id="MBU3066999.1"/>
    </source>
</evidence>
<dbReference type="RefSeq" id="WP_215923089.1">
    <property type="nucleotide sequence ID" value="NZ_JAHKNI010000018.1"/>
</dbReference>
<evidence type="ECO:0000313" key="2">
    <source>
        <dbReference type="Proteomes" id="UP000733379"/>
    </source>
</evidence>
<dbReference type="EMBL" id="JAHKNI010000018">
    <property type="protein sequence ID" value="MBU3066999.1"/>
    <property type="molecule type" value="Genomic_DNA"/>
</dbReference>
<reference evidence="1 2" key="1">
    <citation type="submission" date="2021-06" db="EMBL/GenBank/DDBJ databases">
        <title>Actinomycetes sequencing.</title>
        <authorList>
            <person name="Shan Q."/>
        </authorList>
    </citation>
    <scope>NUCLEOTIDE SEQUENCE [LARGE SCALE GENOMIC DNA]</scope>
    <source>
        <strain evidence="1 2">NEAU-G5</strain>
    </source>
</reference>
<keyword evidence="2" id="KW-1185">Reference proteome</keyword>
<dbReference type="Proteomes" id="UP000733379">
    <property type="component" value="Unassembled WGS sequence"/>
</dbReference>
<proteinExistence type="predicted"/>